<organism evidence="3 4">
    <name type="scientific">Agromyces larvae</name>
    <dbReference type="NCBI Taxonomy" id="2929802"/>
    <lineage>
        <taxon>Bacteria</taxon>
        <taxon>Bacillati</taxon>
        <taxon>Actinomycetota</taxon>
        <taxon>Actinomycetes</taxon>
        <taxon>Micrococcales</taxon>
        <taxon>Microbacteriaceae</taxon>
        <taxon>Agromyces</taxon>
    </lineage>
</organism>
<sequence length="89" mass="9301">MTEQTAIATAPTTAVPASQAGPPSVHVRAIATWLAIFPMVSIGMLALAPVSGSWHPVLRALVLTAVVVPLAVYLVVPQLLRALGALRRR</sequence>
<protein>
    <submittedName>
        <fullName evidence="3">Uncharacterized protein</fullName>
    </submittedName>
</protein>
<gene>
    <name evidence="3" type="ORF">MTO99_11335</name>
</gene>
<feature type="transmembrane region" description="Helical" evidence="2">
    <location>
        <begin position="30"/>
        <end position="48"/>
    </location>
</feature>
<feature type="transmembrane region" description="Helical" evidence="2">
    <location>
        <begin position="60"/>
        <end position="80"/>
    </location>
</feature>
<keyword evidence="2" id="KW-0472">Membrane</keyword>
<name>A0ABY4BUD2_9MICO</name>
<reference evidence="3 4" key="1">
    <citation type="submission" date="2022-03" db="EMBL/GenBank/DDBJ databases">
        <title>Mucilaginibacter sp. isolated from the gut of Protaetia brevitarsis seulensis larvae.</title>
        <authorList>
            <person name="Won M."/>
            <person name="Kim S.-J."/>
            <person name="Kwon S.-W."/>
        </authorList>
    </citation>
    <scope>NUCLEOTIDE SEQUENCE [LARGE SCALE GENOMIC DNA]</scope>
    <source>
        <strain evidence="3 4">CFWR-12</strain>
    </source>
</reference>
<keyword evidence="2" id="KW-0812">Transmembrane</keyword>
<dbReference type="Proteomes" id="UP000832097">
    <property type="component" value="Chromosome"/>
</dbReference>
<accession>A0ABY4BUD2</accession>
<dbReference type="EMBL" id="CP094528">
    <property type="protein sequence ID" value="UOE42784.1"/>
    <property type="molecule type" value="Genomic_DNA"/>
</dbReference>
<evidence type="ECO:0000313" key="4">
    <source>
        <dbReference type="Proteomes" id="UP000832097"/>
    </source>
</evidence>
<keyword evidence="4" id="KW-1185">Reference proteome</keyword>
<dbReference type="RefSeq" id="WP_243553716.1">
    <property type="nucleotide sequence ID" value="NZ_CP094528.1"/>
</dbReference>
<proteinExistence type="predicted"/>
<keyword evidence="2" id="KW-1133">Transmembrane helix</keyword>
<evidence type="ECO:0000313" key="3">
    <source>
        <dbReference type="EMBL" id="UOE42784.1"/>
    </source>
</evidence>
<evidence type="ECO:0000256" key="1">
    <source>
        <dbReference type="SAM" id="MobiDB-lite"/>
    </source>
</evidence>
<feature type="compositionally biased region" description="Low complexity" evidence="1">
    <location>
        <begin position="1"/>
        <end position="20"/>
    </location>
</feature>
<evidence type="ECO:0000256" key="2">
    <source>
        <dbReference type="SAM" id="Phobius"/>
    </source>
</evidence>
<feature type="region of interest" description="Disordered" evidence="1">
    <location>
        <begin position="1"/>
        <end position="21"/>
    </location>
</feature>